<feature type="chain" id="PRO_5002164369" evidence="1">
    <location>
        <begin position="19"/>
        <end position="120"/>
    </location>
</feature>
<sequence length="120" mass="13424">MRFNYLSLVALMLYLLKAQPVISAAVEARNAILGQYAPDDDRFLLDTLKRPRASSSLASNEVKPSRMAYDAMFVSRAPSEQATLSRFIDDSHTYAPAKEDNPFVLELSAAIFRDEAAHRD</sequence>
<evidence type="ECO:0000313" key="2">
    <source>
        <dbReference type="EMBL" id="KIM83479.1"/>
    </source>
</evidence>
<accession>A0A0C3FVI2</accession>
<dbReference type="OrthoDB" id="3261131at2759"/>
<dbReference type="HOGENOM" id="CLU_2050493_0_0_1"/>
<keyword evidence="1" id="KW-0732">Signal</keyword>
<proteinExistence type="predicted"/>
<keyword evidence="3" id="KW-1185">Reference proteome</keyword>
<protein>
    <submittedName>
        <fullName evidence="2">Uncharacterized protein</fullName>
    </submittedName>
</protein>
<dbReference type="InParanoid" id="A0A0C3FVI2"/>
<feature type="signal peptide" evidence="1">
    <location>
        <begin position="1"/>
        <end position="18"/>
    </location>
</feature>
<dbReference type="AlphaFoldDB" id="A0A0C3FVI2"/>
<organism evidence="2 3">
    <name type="scientific">Piloderma croceum (strain F 1598)</name>
    <dbReference type="NCBI Taxonomy" id="765440"/>
    <lineage>
        <taxon>Eukaryota</taxon>
        <taxon>Fungi</taxon>
        <taxon>Dikarya</taxon>
        <taxon>Basidiomycota</taxon>
        <taxon>Agaricomycotina</taxon>
        <taxon>Agaricomycetes</taxon>
        <taxon>Agaricomycetidae</taxon>
        <taxon>Atheliales</taxon>
        <taxon>Atheliaceae</taxon>
        <taxon>Piloderma</taxon>
    </lineage>
</organism>
<reference evidence="3" key="2">
    <citation type="submission" date="2015-01" db="EMBL/GenBank/DDBJ databases">
        <title>Evolutionary Origins and Diversification of the Mycorrhizal Mutualists.</title>
        <authorList>
            <consortium name="DOE Joint Genome Institute"/>
            <consortium name="Mycorrhizal Genomics Consortium"/>
            <person name="Kohler A."/>
            <person name="Kuo A."/>
            <person name="Nagy L.G."/>
            <person name="Floudas D."/>
            <person name="Copeland A."/>
            <person name="Barry K.W."/>
            <person name="Cichocki N."/>
            <person name="Veneault-Fourrey C."/>
            <person name="LaButti K."/>
            <person name="Lindquist E.A."/>
            <person name="Lipzen A."/>
            <person name="Lundell T."/>
            <person name="Morin E."/>
            <person name="Murat C."/>
            <person name="Riley R."/>
            <person name="Ohm R."/>
            <person name="Sun H."/>
            <person name="Tunlid A."/>
            <person name="Henrissat B."/>
            <person name="Grigoriev I.V."/>
            <person name="Hibbett D.S."/>
            <person name="Martin F."/>
        </authorList>
    </citation>
    <scope>NUCLEOTIDE SEQUENCE [LARGE SCALE GENOMIC DNA]</scope>
    <source>
        <strain evidence="3">F 1598</strain>
    </source>
</reference>
<evidence type="ECO:0000256" key="1">
    <source>
        <dbReference type="SAM" id="SignalP"/>
    </source>
</evidence>
<evidence type="ECO:0000313" key="3">
    <source>
        <dbReference type="Proteomes" id="UP000054166"/>
    </source>
</evidence>
<name>A0A0C3FVI2_PILCF</name>
<dbReference type="Proteomes" id="UP000054166">
    <property type="component" value="Unassembled WGS sequence"/>
</dbReference>
<reference evidence="2 3" key="1">
    <citation type="submission" date="2014-04" db="EMBL/GenBank/DDBJ databases">
        <authorList>
            <consortium name="DOE Joint Genome Institute"/>
            <person name="Kuo A."/>
            <person name="Tarkka M."/>
            <person name="Buscot F."/>
            <person name="Kohler A."/>
            <person name="Nagy L.G."/>
            <person name="Floudas D."/>
            <person name="Copeland A."/>
            <person name="Barry K.W."/>
            <person name="Cichocki N."/>
            <person name="Veneault-Fourrey C."/>
            <person name="LaButti K."/>
            <person name="Lindquist E.A."/>
            <person name="Lipzen A."/>
            <person name="Lundell T."/>
            <person name="Morin E."/>
            <person name="Murat C."/>
            <person name="Sun H."/>
            <person name="Tunlid A."/>
            <person name="Henrissat B."/>
            <person name="Grigoriev I.V."/>
            <person name="Hibbett D.S."/>
            <person name="Martin F."/>
            <person name="Nordberg H.P."/>
            <person name="Cantor M.N."/>
            <person name="Hua S.X."/>
        </authorList>
    </citation>
    <scope>NUCLEOTIDE SEQUENCE [LARGE SCALE GENOMIC DNA]</scope>
    <source>
        <strain evidence="2 3">F 1598</strain>
    </source>
</reference>
<gene>
    <name evidence="2" type="ORF">PILCRDRAFT_6914</name>
</gene>
<dbReference type="EMBL" id="KN832990">
    <property type="protein sequence ID" value="KIM83479.1"/>
    <property type="molecule type" value="Genomic_DNA"/>
</dbReference>